<comment type="caution">
    <text evidence="5">The sequence shown here is derived from an EMBL/GenBank/DDBJ whole genome shotgun (WGS) entry which is preliminary data.</text>
</comment>
<feature type="domain" description="HTH araC/xylS-type" evidence="4">
    <location>
        <begin position="215"/>
        <end position="316"/>
    </location>
</feature>
<dbReference type="SMART" id="SM00342">
    <property type="entry name" value="HTH_ARAC"/>
    <property type="match status" value="1"/>
</dbReference>
<evidence type="ECO:0000256" key="3">
    <source>
        <dbReference type="ARBA" id="ARBA00023163"/>
    </source>
</evidence>
<keyword evidence="3" id="KW-0804">Transcription</keyword>
<dbReference type="Proteomes" id="UP001556631">
    <property type="component" value="Unassembled WGS sequence"/>
</dbReference>
<evidence type="ECO:0000259" key="4">
    <source>
        <dbReference type="PROSITE" id="PS01124"/>
    </source>
</evidence>
<reference evidence="5 6" key="1">
    <citation type="submission" date="2024-07" db="EMBL/GenBank/DDBJ databases">
        <authorList>
            <person name="Lee S."/>
            <person name="Kang M."/>
        </authorList>
    </citation>
    <scope>NUCLEOTIDE SEQUENCE [LARGE SCALE GENOMIC DNA]</scope>
    <source>
        <strain evidence="5 6">DS6</strain>
    </source>
</reference>
<dbReference type="InterPro" id="IPR050204">
    <property type="entry name" value="AraC_XylS_family_regulators"/>
</dbReference>
<dbReference type="RefSeq" id="WP_367994508.1">
    <property type="nucleotide sequence ID" value="NZ_JBFPJR010000022.1"/>
</dbReference>
<dbReference type="PANTHER" id="PTHR46796">
    <property type="entry name" value="HTH-TYPE TRANSCRIPTIONAL ACTIVATOR RHAS-RELATED"/>
    <property type="match status" value="1"/>
</dbReference>
<dbReference type="SUPFAM" id="SSF46689">
    <property type="entry name" value="Homeodomain-like"/>
    <property type="match status" value="1"/>
</dbReference>
<dbReference type="InterPro" id="IPR009057">
    <property type="entry name" value="Homeodomain-like_sf"/>
</dbReference>
<dbReference type="Pfam" id="PF14525">
    <property type="entry name" value="AraC_binding_2"/>
    <property type="match status" value="1"/>
</dbReference>
<evidence type="ECO:0000256" key="2">
    <source>
        <dbReference type="ARBA" id="ARBA00023125"/>
    </source>
</evidence>
<sequence>MTAAPIEPRPSRPEVFSTTPLREAARVEGWERHNAESLVALTCRPVTGATFDAAEMNLQLNEVHLARVRAARHTVERSAGLVEEKPADAIAVYAGLRGDALLEYDGVRRVLHPGQLLVCDVDRPFLRGFGHGLEELAVKVPRQAFAERTGLPSMPTPLVVEAGPGQNPHRRALVQLVGRALRAVDPVPADEDAILDLVSVLATEGRVAPSTAHRSAAKAFIEDHLADPTLSAADVALGAGVSERHLSRLFAEAGTSVPRHILARRLDRAFALLSCPTEPDLRTVDIAQRCGFTSASYFSAAFRKRFGVAAGDVRRGALA</sequence>
<evidence type="ECO:0000256" key="1">
    <source>
        <dbReference type="ARBA" id="ARBA00023015"/>
    </source>
</evidence>
<organism evidence="5 6">
    <name type="scientific">Nocardioides eburneus</name>
    <dbReference type="NCBI Taxonomy" id="3231482"/>
    <lineage>
        <taxon>Bacteria</taxon>
        <taxon>Bacillati</taxon>
        <taxon>Actinomycetota</taxon>
        <taxon>Actinomycetes</taxon>
        <taxon>Propionibacteriales</taxon>
        <taxon>Nocardioidaceae</taxon>
        <taxon>Nocardioides</taxon>
    </lineage>
</organism>
<evidence type="ECO:0000313" key="5">
    <source>
        <dbReference type="EMBL" id="MEX0428537.1"/>
    </source>
</evidence>
<evidence type="ECO:0000313" key="6">
    <source>
        <dbReference type="Proteomes" id="UP001556631"/>
    </source>
</evidence>
<name>A0ABV3T1P5_9ACTN</name>
<dbReference type="InterPro" id="IPR035418">
    <property type="entry name" value="AraC-bd_2"/>
</dbReference>
<keyword evidence="1" id="KW-0805">Transcription regulation</keyword>
<dbReference type="Pfam" id="PF12833">
    <property type="entry name" value="HTH_18"/>
    <property type="match status" value="1"/>
</dbReference>
<dbReference type="PANTHER" id="PTHR46796:SF6">
    <property type="entry name" value="ARAC SUBFAMILY"/>
    <property type="match status" value="1"/>
</dbReference>
<dbReference type="InterPro" id="IPR018060">
    <property type="entry name" value="HTH_AraC"/>
</dbReference>
<dbReference type="EMBL" id="JBFPJR010000022">
    <property type="protein sequence ID" value="MEX0428537.1"/>
    <property type="molecule type" value="Genomic_DNA"/>
</dbReference>
<gene>
    <name evidence="5" type="ORF">AB3X52_12975</name>
</gene>
<accession>A0ABV3T1P5</accession>
<dbReference type="PROSITE" id="PS01124">
    <property type="entry name" value="HTH_ARAC_FAMILY_2"/>
    <property type="match status" value="1"/>
</dbReference>
<keyword evidence="2" id="KW-0238">DNA-binding</keyword>
<proteinExistence type="predicted"/>
<protein>
    <submittedName>
        <fullName evidence="5">Helix-turn-helix domain-containing protein</fullName>
    </submittedName>
</protein>
<dbReference type="Gene3D" id="1.10.10.60">
    <property type="entry name" value="Homeodomain-like"/>
    <property type="match status" value="1"/>
</dbReference>
<keyword evidence="6" id="KW-1185">Reference proteome</keyword>